<name>A0ABV6CXI5_9SPHN</name>
<keyword evidence="1" id="KW-0812">Transmembrane</keyword>
<evidence type="ECO:0000313" key="3">
    <source>
        <dbReference type="Proteomes" id="UP001589798"/>
    </source>
</evidence>
<keyword evidence="1" id="KW-1133">Transmembrane helix</keyword>
<protein>
    <submittedName>
        <fullName evidence="2">Heavy-metal-associated domain-containing protein</fullName>
    </submittedName>
</protein>
<organism evidence="2 3">
    <name type="scientific">Novosphingobium soli</name>
    <dbReference type="NCBI Taxonomy" id="574956"/>
    <lineage>
        <taxon>Bacteria</taxon>
        <taxon>Pseudomonadati</taxon>
        <taxon>Pseudomonadota</taxon>
        <taxon>Alphaproteobacteria</taxon>
        <taxon>Sphingomonadales</taxon>
        <taxon>Sphingomonadaceae</taxon>
        <taxon>Novosphingobium</taxon>
    </lineage>
</organism>
<proteinExistence type="predicted"/>
<sequence>MAITISPKIPRPARMGPAGKAALVWGGAAALVVAAIGGARLVAQIEGDRGIAPLANSEDIQVNGIRVDVGGKTAAEAREAGWKQAEKLAWKKLGGPDMPVEAIDAMVSSVVIGQEQIGPRRYIATLGVIFDKAKAGQYVGSSAGFGPRSAPLLLIPVLQSGGVRQVFEVRGPWQRAWAEFQASTSPVDYVRPTGSGGESLVLTAGQTSRRSRLWWRTVLGQFNASDVLMPVARLERQWPGGPIKGTFTARYGPDNKFLGSFTMTAPGEEALPRMLEQAVGRVDGLYRDALMQGALHPDPTISAGGEALDRAFEELREKLMPKGDADPALALPQPLPTIRPDEAMGLPAETVTVQFATPDAAALDAALAAVRGVPGTQGAATTSLAIGGTSVMRVTIAGGSERLATALRAQGWKVAGGAGALRISR</sequence>
<keyword evidence="3" id="KW-1185">Reference proteome</keyword>
<accession>A0ABV6CXI5</accession>
<keyword evidence="1" id="KW-0472">Membrane</keyword>
<reference evidence="2 3" key="1">
    <citation type="submission" date="2024-09" db="EMBL/GenBank/DDBJ databases">
        <authorList>
            <person name="Sun Q."/>
            <person name="Mori K."/>
        </authorList>
    </citation>
    <scope>NUCLEOTIDE SEQUENCE [LARGE SCALE GENOMIC DNA]</scope>
    <source>
        <strain evidence="2 3">CCM 7706</strain>
    </source>
</reference>
<evidence type="ECO:0000313" key="2">
    <source>
        <dbReference type="EMBL" id="MFC0204771.1"/>
    </source>
</evidence>
<dbReference type="RefSeq" id="WP_379487532.1">
    <property type="nucleotide sequence ID" value="NZ_JBHLWK010000013.1"/>
</dbReference>
<gene>
    <name evidence="2" type="ORF">ACFFJC_10860</name>
</gene>
<comment type="caution">
    <text evidence="2">The sequence shown here is derived from an EMBL/GenBank/DDBJ whole genome shotgun (WGS) entry which is preliminary data.</text>
</comment>
<feature type="transmembrane region" description="Helical" evidence="1">
    <location>
        <begin position="21"/>
        <end position="43"/>
    </location>
</feature>
<evidence type="ECO:0000256" key="1">
    <source>
        <dbReference type="SAM" id="Phobius"/>
    </source>
</evidence>
<dbReference type="EMBL" id="JBHLWK010000013">
    <property type="protein sequence ID" value="MFC0204771.1"/>
    <property type="molecule type" value="Genomic_DNA"/>
</dbReference>
<dbReference type="Proteomes" id="UP001589798">
    <property type="component" value="Unassembled WGS sequence"/>
</dbReference>